<dbReference type="AlphaFoldDB" id="A0A1V9Y2G6"/>
<dbReference type="Proteomes" id="UP000192247">
    <property type="component" value="Unassembled WGS sequence"/>
</dbReference>
<reference evidence="2 3" key="1">
    <citation type="journal article" date="2017" name="Gigascience">
        <title>Draft genome of the honey bee ectoparasitic mite, Tropilaelaps mercedesae, is shaped by the parasitic life history.</title>
        <authorList>
            <person name="Dong X."/>
            <person name="Armstrong S.D."/>
            <person name="Xia D."/>
            <person name="Makepeace B.L."/>
            <person name="Darby A.C."/>
            <person name="Kadowaki T."/>
        </authorList>
    </citation>
    <scope>NUCLEOTIDE SEQUENCE [LARGE SCALE GENOMIC DNA]</scope>
    <source>
        <strain evidence="2">Wuxi-XJTLU</strain>
    </source>
</reference>
<comment type="caution">
    <text evidence="2">The sequence shown here is derived from an EMBL/GenBank/DDBJ whole genome shotgun (WGS) entry which is preliminary data.</text>
</comment>
<name>A0A1V9Y2G6_9ACAR</name>
<feature type="region of interest" description="Disordered" evidence="1">
    <location>
        <begin position="172"/>
        <end position="211"/>
    </location>
</feature>
<protein>
    <submittedName>
        <fullName evidence="2">SAP30-binding protein-like</fullName>
    </submittedName>
</protein>
<dbReference type="InParanoid" id="A0A1V9Y2G6"/>
<dbReference type="InterPro" id="IPR012479">
    <property type="entry name" value="SAP30BP"/>
</dbReference>
<accession>A0A1V9Y2G6</accession>
<proteinExistence type="predicted"/>
<sequence length="211" mass="23551">MSNVPGGFEDHNANDDGAACSKLEQVKREGRCSQELQSRISDLCQQSQQGISLVETIEQSAEFRHPRSYERLVLRLGIDAGGSNFPKEVFNPHELDSSVMYENLIQARTEYNNNEEKLRNVLIPIKDLTNLVKRAKEIKEITMQKKSPLAASFGAARTTPLSIAVPGLVQRKFQGAPGSSQRPELPNEDLKSLPEQNAFSRPEDEPHSSKH</sequence>
<gene>
    <name evidence="2" type="ORF">BIW11_02502</name>
</gene>
<feature type="compositionally biased region" description="Basic and acidic residues" evidence="1">
    <location>
        <begin position="201"/>
        <end position="211"/>
    </location>
</feature>
<dbReference type="GO" id="GO:0005634">
    <property type="term" value="C:nucleus"/>
    <property type="evidence" value="ECO:0007669"/>
    <property type="project" value="TreeGrafter"/>
</dbReference>
<evidence type="ECO:0000313" key="2">
    <source>
        <dbReference type="EMBL" id="OQR79788.1"/>
    </source>
</evidence>
<dbReference type="Pfam" id="PF07818">
    <property type="entry name" value="HCNGP"/>
    <property type="match status" value="1"/>
</dbReference>
<organism evidence="2 3">
    <name type="scientific">Tropilaelaps mercedesae</name>
    <dbReference type="NCBI Taxonomy" id="418985"/>
    <lineage>
        <taxon>Eukaryota</taxon>
        <taxon>Metazoa</taxon>
        <taxon>Ecdysozoa</taxon>
        <taxon>Arthropoda</taxon>
        <taxon>Chelicerata</taxon>
        <taxon>Arachnida</taxon>
        <taxon>Acari</taxon>
        <taxon>Parasitiformes</taxon>
        <taxon>Mesostigmata</taxon>
        <taxon>Gamasina</taxon>
        <taxon>Dermanyssoidea</taxon>
        <taxon>Laelapidae</taxon>
        <taxon>Tropilaelaps</taxon>
    </lineage>
</organism>
<dbReference type="PANTHER" id="PTHR13464">
    <property type="entry name" value="TRANSCRIPTIONAL REGULATOR PROTEIN HCNGP"/>
    <property type="match status" value="1"/>
</dbReference>
<keyword evidence="3" id="KW-1185">Reference proteome</keyword>
<evidence type="ECO:0000256" key="1">
    <source>
        <dbReference type="SAM" id="MobiDB-lite"/>
    </source>
</evidence>
<dbReference type="EMBL" id="MNPL01000688">
    <property type="protein sequence ID" value="OQR79788.1"/>
    <property type="molecule type" value="Genomic_DNA"/>
</dbReference>
<evidence type="ECO:0000313" key="3">
    <source>
        <dbReference type="Proteomes" id="UP000192247"/>
    </source>
</evidence>
<dbReference type="OrthoDB" id="1714508at2759"/>
<dbReference type="PANTHER" id="PTHR13464:SF0">
    <property type="entry name" value="SAP30-BINDING PROTEIN"/>
    <property type="match status" value="1"/>
</dbReference>
<dbReference type="STRING" id="418985.A0A1V9Y2G6"/>
<dbReference type="GO" id="GO:0006355">
    <property type="term" value="P:regulation of DNA-templated transcription"/>
    <property type="evidence" value="ECO:0007669"/>
    <property type="project" value="InterPro"/>
</dbReference>